<dbReference type="Gene3D" id="3.10.450.50">
    <property type="match status" value="1"/>
</dbReference>
<dbReference type="AlphaFoldDB" id="A0A8H9J3E6"/>
<dbReference type="OrthoDB" id="3691516at2"/>
<name>A0A8H9J3E6_9PSEU</name>
<evidence type="ECO:0000313" key="2">
    <source>
        <dbReference type="EMBL" id="GHF79829.1"/>
    </source>
</evidence>
<evidence type="ECO:0000313" key="3">
    <source>
        <dbReference type="Proteomes" id="UP000658656"/>
    </source>
</evidence>
<organism evidence="2 3">
    <name type="scientific">Amycolatopsis bartoniae</name>
    <dbReference type="NCBI Taxonomy" id="941986"/>
    <lineage>
        <taxon>Bacteria</taxon>
        <taxon>Bacillati</taxon>
        <taxon>Actinomycetota</taxon>
        <taxon>Actinomycetes</taxon>
        <taxon>Pseudonocardiales</taxon>
        <taxon>Pseudonocardiaceae</taxon>
        <taxon>Amycolatopsis</taxon>
    </lineage>
</organism>
<comment type="caution">
    <text evidence="2">The sequence shown here is derived from an EMBL/GenBank/DDBJ whole genome shotgun (WGS) entry which is preliminary data.</text>
</comment>
<sequence length="144" mass="15991">MTARCVPPAERAAIEELNARFAWALDLGEFDNLRQVFTSEARYVSGERIYAGVDAIVSRFTARTGPRTTRHGWSSLTLQATGDKIYGLSSWYTFAANQDAPISGTGVYLVADFVDIYVSIADVGWRIAERTIHPVFKDERLAPT</sequence>
<dbReference type="SUPFAM" id="SSF54427">
    <property type="entry name" value="NTF2-like"/>
    <property type="match status" value="1"/>
</dbReference>
<proteinExistence type="predicted"/>
<feature type="domain" description="SnoaL-like" evidence="1">
    <location>
        <begin position="10"/>
        <end position="131"/>
    </location>
</feature>
<reference evidence="2" key="2">
    <citation type="submission" date="2020-09" db="EMBL/GenBank/DDBJ databases">
        <authorList>
            <person name="Sun Q."/>
            <person name="Zhou Y."/>
        </authorList>
    </citation>
    <scope>NUCLEOTIDE SEQUENCE</scope>
    <source>
        <strain evidence="2">CGMCC 4.7679</strain>
    </source>
</reference>
<dbReference type="Pfam" id="PF13577">
    <property type="entry name" value="SnoaL_4"/>
    <property type="match status" value="1"/>
</dbReference>
<gene>
    <name evidence="2" type="ORF">GCM10017566_62550</name>
</gene>
<protein>
    <recommendedName>
        <fullName evidence="1">SnoaL-like domain-containing protein</fullName>
    </recommendedName>
</protein>
<dbReference type="EMBL" id="BNAV01000013">
    <property type="protein sequence ID" value="GHF79829.1"/>
    <property type="molecule type" value="Genomic_DNA"/>
</dbReference>
<dbReference type="InterPro" id="IPR032710">
    <property type="entry name" value="NTF2-like_dom_sf"/>
</dbReference>
<dbReference type="RefSeq" id="WP_145932563.1">
    <property type="nucleotide sequence ID" value="NZ_BNAV01000013.1"/>
</dbReference>
<evidence type="ECO:0000259" key="1">
    <source>
        <dbReference type="Pfam" id="PF13577"/>
    </source>
</evidence>
<reference evidence="2" key="1">
    <citation type="journal article" date="2014" name="Int. J. Syst. Evol. Microbiol.">
        <title>Complete genome sequence of Corynebacterium casei LMG S-19264T (=DSM 44701T), isolated from a smear-ripened cheese.</title>
        <authorList>
            <consortium name="US DOE Joint Genome Institute (JGI-PGF)"/>
            <person name="Walter F."/>
            <person name="Albersmeier A."/>
            <person name="Kalinowski J."/>
            <person name="Ruckert C."/>
        </authorList>
    </citation>
    <scope>NUCLEOTIDE SEQUENCE</scope>
    <source>
        <strain evidence="2">CGMCC 4.7679</strain>
    </source>
</reference>
<dbReference type="InterPro" id="IPR037401">
    <property type="entry name" value="SnoaL-like"/>
</dbReference>
<keyword evidence="3" id="KW-1185">Reference proteome</keyword>
<accession>A0A8H9J3E6</accession>
<dbReference type="Proteomes" id="UP000658656">
    <property type="component" value="Unassembled WGS sequence"/>
</dbReference>